<keyword evidence="5 10" id="KW-0378">Hydrolase</keyword>
<dbReference type="GO" id="GO:0000045">
    <property type="term" value="P:autophagosome assembly"/>
    <property type="evidence" value="ECO:0007669"/>
    <property type="project" value="TreeGrafter"/>
</dbReference>
<evidence type="ECO:0000259" key="11">
    <source>
        <dbReference type="Pfam" id="PF03416"/>
    </source>
</evidence>
<dbReference type="OrthoDB" id="2960936at2759"/>
<evidence type="ECO:0000256" key="2">
    <source>
        <dbReference type="ARBA" id="ARBA00022448"/>
    </source>
</evidence>
<dbReference type="PANTHER" id="PTHR22624">
    <property type="entry name" value="CYSTEINE PROTEASE ATG4"/>
    <property type="match status" value="1"/>
</dbReference>
<comment type="similarity">
    <text evidence="1 10">Belongs to the peptidase C54 family.</text>
</comment>
<evidence type="ECO:0000256" key="5">
    <source>
        <dbReference type="ARBA" id="ARBA00022801"/>
    </source>
</evidence>
<dbReference type="GO" id="GO:0015031">
    <property type="term" value="P:protein transport"/>
    <property type="evidence" value="ECO:0007669"/>
    <property type="project" value="UniProtKB-KW"/>
</dbReference>
<evidence type="ECO:0000313" key="12">
    <source>
        <dbReference type="EMBL" id="ORX89196.1"/>
    </source>
</evidence>
<dbReference type="STRING" id="1314790.A0A1Y1XUM7"/>
<keyword evidence="2" id="KW-0813">Transport</keyword>
<dbReference type="SUPFAM" id="SSF54001">
    <property type="entry name" value="Cysteine proteinases"/>
    <property type="match status" value="1"/>
</dbReference>
<keyword evidence="7" id="KW-0653">Protein transport</keyword>
<dbReference type="PANTHER" id="PTHR22624:SF49">
    <property type="entry name" value="CYSTEINE PROTEASE"/>
    <property type="match status" value="1"/>
</dbReference>
<evidence type="ECO:0000256" key="3">
    <source>
        <dbReference type="ARBA" id="ARBA00022490"/>
    </source>
</evidence>
<dbReference type="Proteomes" id="UP000193498">
    <property type="component" value="Unassembled WGS sequence"/>
</dbReference>
<comment type="function">
    <text evidence="10">Required for selective autophagic degradation of the nucleus (nucleophagy) as well as for mitophagy which contributes to regulate mitochondrial quantity and quality by eliminating the mitochondria to a basal level to fulfill cellular energy requirements and preventing excess ROS production.</text>
</comment>
<dbReference type="EMBL" id="MCFE01000467">
    <property type="protein sequence ID" value="ORX89196.1"/>
    <property type="molecule type" value="Genomic_DNA"/>
</dbReference>
<dbReference type="GO" id="GO:0005634">
    <property type="term" value="C:nucleus"/>
    <property type="evidence" value="ECO:0007669"/>
    <property type="project" value="UniProtKB-SubCell"/>
</dbReference>
<dbReference type="InterPro" id="IPR046792">
    <property type="entry name" value="Peptidase_C54_cat"/>
</dbReference>
<feature type="domain" description="Peptidase C54 catalytic" evidence="11">
    <location>
        <begin position="23"/>
        <end position="283"/>
    </location>
</feature>
<evidence type="ECO:0000256" key="8">
    <source>
        <dbReference type="ARBA" id="ARBA00023006"/>
    </source>
</evidence>
<dbReference type="InterPro" id="IPR038765">
    <property type="entry name" value="Papain-like_cys_pep_sf"/>
</dbReference>
<dbReference type="AlphaFoldDB" id="A0A1Y1XUM7"/>
<comment type="catalytic activity">
    <reaction evidence="9">
        <text>[protein]-C-terminal L-amino acid-glycyl-phosphatidylethanolamide + H2O = [protein]-C-terminal L-amino acid-glycine + a 1,2-diacyl-sn-glycero-3-phosphoethanolamine</text>
        <dbReference type="Rhea" id="RHEA:67548"/>
        <dbReference type="Rhea" id="RHEA-COMP:17323"/>
        <dbReference type="Rhea" id="RHEA-COMP:17324"/>
        <dbReference type="ChEBI" id="CHEBI:15377"/>
        <dbReference type="ChEBI" id="CHEBI:64612"/>
        <dbReference type="ChEBI" id="CHEBI:172940"/>
        <dbReference type="ChEBI" id="CHEBI:172941"/>
    </reaction>
    <physiologicalReaction direction="left-to-right" evidence="9">
        <dbReference type="Rhea" id="RHEA:67549"/>
    </physiologicalReaction>
</comment>
<dbReference type="GO" id="GO:0034727">
    <property type="term" value="P:piecemeal microautophagy of the nucleus"/>
    <property type="evidence" value="ECO:0007669"/>
    <property type="project" value="TreeGrafter"/>
</dbReference>
<keyword evidence="3 10" id="KW-0963">Cytoplasm</keyword>
<dbReference type="InParanoid" id="A0A1Y1XUM7"/>
<comment type="caution">
    <text evidence="12">The sequence shown here is derived from an EMBL/GenBank/DDBJ whole genome shotgun (WGS) entry which is preliminary data.</text>
</comment>
<accession>A0A1Y1XUM7</accession>
<evidence type="ECO:0000256" key="10">
    <source>
        <dbReference type="RuleBase" id="RU363115"/>
    </source>
</evidence>
<dbReference type="FunCoup" id="A0A1Y1XUM7">
    <property type="interactions" value="185"/>
</dbReference>
<dbReference type="Pfam" id="PF03416">
    <property type="entry name" value="Peptidase_C54"/>
    <property type="match status" value="1"/>
</dbReference>
<evidence type="ECO:0000256" key="4">
    <source>
        <dbReference type="ARBA" id="ARBA00022670"/>
    </source>
</evidence>
<keyword evidence="4 10" id="KW-0645">Protease</keyword>
<dbReference type="GO" id="GO:0016485">
    <property type="term" value="P:protein processing"/>
    <property type="evidence" value="ECO:0007669"/>
    <property type="project" value="TreeGrafter"/>
</dbReference>
<keyword evidence="10" id="KW-0539">Nucleus</keyword>
<protein>
    <recommendedName>
        <fullName evidence="10">Cysteine protease</fullName>
        <ecNumber evidence="10">3.4.22.-</ecNumber>
    </recommendedName>
</protein>
<evidence type="ECO:0000256" key="1">
    <source>
        <dbReference type="ARBA" id="ARBA00010958"/>
    </source>
</evidence>
<sequence length="299" mass="34216">MLGETYAFTRSQLAETKEKYPLEFIEDFKSRLWFTYRTGFPAIRPSEYVSDVGWGCMLRSAQMLLGQALVMQKLGRGWRKNCTSSEKERTYIVRLFLDDLNSQTPFSLHNFCIQGRQLGKNIGEWFGPFTASQAIRALVNSYQPLDLGVYVATDSVIYKDQLRMLTQGNKPLLVLLPTRLGINTLNPIYFHGIKKLLGLPQSLGIAGYGKPSASLYFLAYEGDSLYYLDPHYPRPATSTKLTEEELSTYHCSEIRTINIQKIDPCMLFGFYCRDQADIDLFLQRLEEVSECSRIRQASV</sequence>
<evidence type="ECO:0000256" key="9">
    <source>
        <dbReference type="ARBA" id="ARBA00029362"/>
    </source>
</evidence>
<gene>
    <name evidence="12" type="ORF">K493DRAFT_234386</name>
</gene>
<dbReference type="GO" id="GO:0004197">
    <property type="term" value="F:cysteine-type endopeptidase activity"/>
    <property type="evidence" value="ECO:0007669"/>
    <property type="project" value="TreeGrafter"/>
</dbReference>
<dbReference type="EC" id="3.4.22.-" evidence="10"/>
<comment type="subcellular location">
    <subcellularLocation>
        <location evidence="10">Nucleus</location>
    </subcellularLocation>
    <subcellularLocation>
        <location evidence="10">Cytoplasm</location>
    </subcellularLocation>
</comment>
<evidence type="ECO:0000313" key="13">
    <source>
        <dbReference type="Proteomes" id="UP000193498"/>
    </source>
</evidence>
<keyword evidence="6" id="KW-0788">Thiol protease</keyword>
<keyword evidence="8" id="KW-0072">Autophagy</keyword>
<dbReference type="GO" id="GO:0005737">
    <property type="term" value="C:cytoplasm"/>
    <property type="evidence" value="ECO:0007669"/>
    <property type="project" value="UniProtKB-SubCell"/>
</dbReference>
<dbReference type="GO" id="GO:0035973">
    <property type="term" value="P:aggrephagy"/>
    <property type="evidence" value="ECO:0007669"/>
    <property type="project" value="TreeGrafter"/>
</dbReference>
<reference evidence="12 13" key="1">
    <citation type="submission" date="2016-07" db="EMBL/GenBank/DDBJ databases">
        <title>Pervasive Adenine N6-methylation of Active Genes in Fungi.</title>
        <authorList>
            <consortium name="DOE Joint Genome Institute"/>
            <person name="Mondo S.J."/>
            <person name="Dannebaum R.O."/>
            <person name="Kuo R.C."/>
            <person name="Labutti K."/>
            <person name="Haridas S."/>
            <person name="Kuo A."/>
            <person name="Salamov A."/>
            <person name="Ahrendt S.R."/>
            <person name="Lipzen A."/>
            <person name="Sullivan W."/>
            <person name="Andreopoulos W.B."/>
            <person name="Clum A."/>
            <person name="Lindquist E."/>
            <person name="Daum C."/>
            <person name="Ramamoorthy G.K."/>
            <person name="Gryganskyi A."/>
            <person name="Culley D."/>
            <person name="Magnuson J.K."/>
            <person name="James T.Y."/>
            <person name="O'Malley M.A."/>
            <person name="Stajich J.E."/>
            <person name="Spatafora J.W."/>
            <person name="Visel A."/>
            <person name="Grigoriev I.V."/>
        </authorList>
    </citation>
    <scope>NUCLEOTIDE SEQUENCE [LARGE SCALE GENOMIC DNA]</scope>
    <source>
        <strain evidence="12 13">CBS 931.73</strain>
    </source>
</reference>
<name>A0A1Y1XUM7_9FUNG</name>
<evidence type="ECO:0000256" key="6">
    <source>
        <dbReference type="ARBA" id="ARBA00022807"/>
    </source>
</evidence>
<proteinExistence type="inferred from homology"/>
<evidence type="ECO:0000256" key="7">
    <source>
        <dbReference type="ARBA" id="ARBA00022927"/>
    </source>
</evidence>
<keyword evidence="13" id="KW-1185">Reference proteome</keyword>
<dbReference type="InterPro" id="IPR005078">
    <property type="entry name" value="Peptidase_C54"/>
</dbReference>
<dbReference type="GO" id="GO:0019786">
    <property type="term" value="F:protein-phosphatidylethanolamide deconjugating activity"/>
    <property type="evidence" value="ECO:0007669"/>
    <property type="project" value="InterPro"/>
</dbReference>
<dbReference type="GO" id="GO:0000423">
    <property type="term" value="P:mitophagy"/>
    <property type="evidence" value="ECO:0007669"/>
    <property type="project" value="TreeGrafter"/>
</dbReference>
<organism evidence="12 13">
    <name type="scientific">Basidiobolus meristosporus CBS 931.73</name>
    <dbReference type="NCBI Taxonomy" id="1314790"/>
    <lineage>
        <taxon>Eukaryota</taxon>
        <taxon>Fungi</taxon>
        <taxon>Fungi incertae sedis</taxon>
        <taxon>Zoopagomycota</taxon>
        <taxon>Entomophthoromycotina</taxon>
        <taxon>Basidiobolomycetes</taxon>
        <taxon>Basidiobolales</taxon>
        <taxon>Basidiobolaceae</taxon>
        <taxon>Basidiobolus</taxon>
    </lineage>
</organism>